<protein>
    <submittedName>
        <fullName evidence="9">Cobalt transporter</fullName>
    </submittedName>
</protein>
<evidence type="ECO:0000256" key="5">
    <source>
        <dbReference type="ARBA" id="ARBA00022692"/>
    </source>
</evidence>
<feature type="transmembrane region" description="Helical" evidence="8">
    <location>
        <begin position="282"/>
        <end position="302"/>
    </location>
</feature>
<dbReference type="PANTHER" id="PTHR46494:SF1">
    <property type="entry name" value="CORA FAMILY METAL ION TRANSPORTER (EUROFUNG)"/>
    <property type="match status" value="1"/>
</dbReference>
<organism evidence="9 10">
    <name type="scientific">Jutongia huaianensis</name>
    <dbReference type="NCBI Taxonomy" id="2763668"/>
    <lineage>
        <taxon>Bacteria</taxon>
        <taxon>Bacillati</taxon>
        <taxon>Bacillota</taxon>
        <taxon>Clostridia</taxon>
        <taxon>Lachnospirales</taxon>
        <taxon>Lachnospiraceae</taxon>
        <taxon>Jutongia</taxon>
    </lineage>
</organism>
<dbReference type="EMBL" id="JACRSX010000004">
    <property type="protein sequence ID" value="MBC8562005.1"/>
    <property type="molecule type" value="Genomic_DNA"/>
</dbReference>
<keyword evidence="5 8" id="KW-0812">Transmembrane</keyword>
<comment type="similarity">
    <text evidence="2">Belongs to the CorA metal ion transporter (MIT) (TC 1.A.35) family.</text>
</comment>
<evidence type="ECO:0000313" key="10">
    <source>
        <dbReference type="Proteomes" id="UP000606193"/>
    </source>
</evidence>
<evidence type="ECO:0000256" key="6">
    <source>
        <dbReference type="ARBA" id="ARBA00022989"/>
    </source>
</evidence>
<evidence type="ECO:0000256" key="3">
    <source>
        <dbReference type="ARBA" id="ARBA00022448"/>
    </source>
</evidence>
<evidence type="ECO:0000256" key="1">
    <source>
        <dbReference type="ARBA" id="ARBA00004651"/>
    </source>
</evidence>
<comment type="caution">
    <text evidence="9">The sequence shown here is derived from an EMBL/GenBank/DDBJ whole genome shotgun (WGS) entry which is preliminary data.</text>
</comment>
<sequence>MASYYDIENGLIELTMEKQDKQGDAGGKAAVLAVLCGKEAMENVFLQSLGYPSVAVSSRIHFCKAEVHLRFLYGTYLSPVLEKQRTQFTFVLDPDHLYLIEEGETAKNILCRLKKTFQKKGGTGTVWVGFMECLLKDDLEKLSGLEVRLTHLEDEVLSGNISRFDQKLIRCRKEILRYSHYYLQLQDVTDVLQKNDLKIFSREDLAGIRLLREKIGRLHQEAGMLREYSTQVREVYQAQIEIRQNKIMKSLTIVTAIFLPLTLIAGWYGMNFTYMPELQWEYGYPAVVGLSVVTVLSSLALCHKKHFFH</sequence>
<dbReference type="CDD" id="cd12826">
    <property type="entry name" value="EcCorA_ZntB-like_u1"/>
    <property type="match status" value="1"/>
</dbReference>
<dbReference type="SUPFAM" id="SSF143865">
    <property type="entry name" value="CorA soluble domain-like"/>
    <property type="match status" value="1"/>
</dbReference>
<reference evidence="9 10" key="1">
    <citation type="submission" date="2020-08" db="EMBL/GenBank/DDBJ databases">
        <title>Genome public.</title>
        <authorList>
            <person name="Liu C."/>
            <person name="Sun Q."/>
        </authorList>
    </citation>
    <scope>NUCLEOTIDE SEQUENCE [LARGE SCALE GENOMIC DNA]</scope>
    <source>
        <strain evidence="9 10">NSJ-37</strain>
    </source>
</reference>
<keyword evidence="3" id="KW-0813">Transport</keyword>
<evidence type="ECO:0000256" key="7">
    <source>
        <dbReference type="ARBA" id="ARBA00023136"/>
    </source>
</evidence>
<keyword evidence="4" id="KW-1003">Cell membrane</keyword>
<keyword evidence="7 8" id="KW-0472">Membrane</keyword>
<dbReference type="SUPFAM" id="SSF144083">
    <property type="entry name" value="Magnesium transport protein CorA, transmembrane region"/>
    <property type="match status" value="1"/>
</dbReference>
<dbReference type="PANTHER" id="PTHR46494">
    <property type="entry name" value="CORA FAMILY METAL ION TRANSPORTER (EUROFUNG)"/>
    <property type="match status" value="1"/>
</dbReference>
<dbReference type="Pfam" id="PF01544">
    <property type="entry name" value="CorA"/>
    <property type="match status" value="1"/>
</dbReference>
<feature type="transmembrane region" description="Helical" evidence="8">
    <location>
        <begin position="251"/>
        <end position="270"/>
    </location>
</feature>
<accession>A0ABR7N047</accession>
<keyword evidence="10" id="KW-1185">Reference proteome</keyword>
<dbReference type="InterPro" id="IPR045863">
    <property type="entry name" value="CorA_TM1_TM2"/>
</dbReference>
<name>A0ABR7N047_9FIRM</name>
<evidence type="ECO:0000256" key="8">
    <source>
        <dbReference type="SAM" id="Phobius"/>
    </source>
</evidence>
<evidence type="ECO:0000256" key="4">
    <source>
        <dbReference type="ARBA" id="ARBA00022475"/>
    </source>
</evidence>
<dbReference type="InterPro" id="IPR002523">
    <property type="entry name" value="MgTranspt_CorA/ZnTranspt_ZntB"/>
</dbReference>
<evidence type="ECO:0000256" key="2">
    <source>
        <dbReference type="ARBA" id="ARBA00009765"/>
    </source>
</evidence>
<dbReference type="Gene3D" id="1.20.58.340">
    <property type="entry name" value="Magnesium transport protein CorA, transmembrane region"/>
    <property type="match status" value="2"/>
</dbReference>
<keyword evidence="6 8" id="KW-1133">Transmembrane helix</keyword>
<evidence type="ECO:0000313" key="9">
    <source>
        <dbReference type="EMBL" id="MBC8562005.1"/>
    </source>
</evidence>
<dbReference type="InterPro" id="IPR045861">
    <property type="entry name" value="CorA_cytoplasmic_dom"/>
</dbReference>
<proteinExistence type="inferred from homology"/>
<dbReference type="RefSeq" id="WP_022463956.1">
    <property type="nucleotide sequence ID" value="NZ_JACRSX010000004.1"/>
</dbReference>
<dbReference type="Proteomes" id="UP000606193">
    <property type="component" value="Unassembled WGS sequence"/>
</dbReference>
<comment type="subcellular location">
    <subcellularLocation>
        <location evidence="1">Cell membrane</location>
        <topology evidence="1">Multi-pass membrane protein</topology>
    </subcellularLocation>
</comment>
<gene>
    <name evidence="9" type="ORF">H8704_05050</name>
</gene>